<evidence type="ECO:0000313" key="3">
    <source>
        <dbReference type="Proteomes" id="UP000481153"/>
    </source>
</evidence>
<dbReference type="EMBL" id="VJMJ01000121">
    <property type="protein sequence ID" value="KAF0733576.1"/>
    <property type="molecule type" value="Genomic_DNA"/>
</dbReference>
<dbReference type="Proteomes" id="UP000481153">
    <property type="component" value="Unassembled WGS sequence"/>
</dbReference>
<reference evidence="2 3" key="1">
    <citation type="submission" date="2019-07" db="EMBL/GenBank/DDBJ databases">
        <title>Genomics analysis of Aphanomyces spp. identifies a new class of oomycete effector associated with host adaptation.</title>
        <authorList>
            <person name="Gaulin E."/>
        </authorList>
    </citation>
    <scope>NUCLEOTIDE SEQUENCE [LARGE SCALE GENOMIC DNA]</scope>
    <source>
        <strain evidence="2 3">ATCC 201684</strain>
    </source>
</reference>
<dbReference type="VEuPathDB" id="FungiDB:AeMF1_002969"/>
<gene>
    <name evidence="2" type="ORF">Ae201684_009512</name>
</gene>
<feature type="compositionally biased region" description="Acidic residues" evidence="1">
    <location>
        <begin position="156"/>
        <end position="175"/>
    </location>
</feature>
<keyword evidence="3" id="KW-1185">Reference proteome</keyword>
<name>A0A6G0X149_9STRA</name>
<feature type="compositionally biased region" description="Basic and acidic residues" evidence="1">
    <location>
        <begin position="85"/>
        <end position="99"/>
    </location>
</feature>
<feature type="compositionally biased region" description="Polar residues" evidence="1">
    <location>
        <begin position="114"/>
        <end position="127"/>
    </location>
</feature>
<feature type="compositionally biased region" description="Basic and acidic residues" evidence="1">
    <location>
        <begin position="452"/>
        <end position="467"/>
    </location>
</feature>
<sequence>MELISRTSRVRLEFSDDEDEEDTPRSKKAPSKAAKSGKGREESKSKPKPKYDDISMELSDDDDDDDGDEEEPEIPKTTKAANTKMMKDVDKSNEEKASSEDDETPKPAPVEQKSIASTKPVTSTLNDSSDDTPMQRWTPPPAASTMQTSKPQDQKEESDDDVDEVYSDVEDEISIADDTATEPPPASVQTEQKMEQQKIPAAATKSTNDEGAFNYSMDFSDDLDADNVEASREKSPPSIIQAPRQSTSPPPASTPAAPIVAATKGNDESAASYLDESFMEDEPPPAEPSTAAPLAPESSKDKDEYLEESFAESAEPCPSKPSEGLLARLDNPPLASTHTETSSSQNPTSSQVEPPRAAQPTEVETKLHDDGHLKTPTADIETSRRQHTSSLIVDATPPSEASSAPRTRRNIVIVREYQESRPDKVEMKDASTQYTGNHVQIQADLTPHQDAAIREEPPSTESPERTETQPPPPSMSHSRPSTMDQSSPLPFPNDVNFGTSMASVNTTLATSLYRHQLQQIQAQIRRKRLEADRVMREAMTYRYTSMDAAEKFVAVNRPRKLALWEALMQIDPLMSKEQAMKIEAMSKSA</sequence>
<dbReference type="AlphaFoldDB" id="A0A6G0X149"/>
<proteinExistence type="predicted"/>
<feature type="compositionally biased region" description="Low complexity" evidence="1">
    <location>
        <begin position="288"/>
        <end position="297"/>
    </location>
</feature>
<accession>A0A6G0X149</accession>
<feature type="region of interest" description="Disordered" evidence="1">
    <location>
        <begin position="1"/>
        <end position="436"/>
    </location>
</feature>
<feature type="compositionally biased region" description="Basic and acidic residues" evidence="1">
    <location>
        <begin position="38"/>
        <end position="53"/>
    </location>
</feature>
<feature type="region of interest" description="Disordered" evidence="1">
    <location>
        <begin position="452"/>
        <end position="494"/>
    </location>
</feature>
<feature type="compositionally biased region" description="Basic and acidic residues" evidence="1">
    <location>
        <begin position="416"/>
        <end position="429"/>
    </location>
</feature>
<protein>
    <submittedName>
        <fullName evidence="2">Uncharacterized protein</fullName>
    </submittedName>
</protein>
<organism evidence="2 3">
    <name type="scientific">Aphanomyces euteiches</name>
    <dbReference type="NCBI Taxonomy" id="100861"/>
    <lineage>
        <taxon>Eukaryota</taxon>
        <taxon>Sar</taxon>
        <taxon>Stramenopiles</taxon>
        <taxon>Oomycota</taxon>
        <taxon>Saprolegniomycetes</taxon>
        <taxon>Saprolegniales</taxon>
        <taxon>Verrucalvaceae</taxon>
        <taxon>Aphanomyces</taxon>
    </lineage>
</organism>
<evidence type="ECO:0000313" key="2">
    <source>
        <dbReference type="EMBL" id="KAF0733576.1"/>
    </source>
</evidence>
<comment type="caution">
    <text evidence="2">The sequence shown here is derived from an EMBL/GenBank/DDBJ whole genome shotgun (WGS) entry which is preliminary data.</text>
</comment>
<feature type="compositionally biased region" description="Acidic residues" evidence="1">
    <location>
        <begin position="54"/>
        <end position="72"/>
    </location>
</feature>
<feature type="compositionally biased region" description="Low complexity" evidence="1">
    <location>
        <begin position="254"/>
        <end position="263"/>
    </location>
</feature>
<feature type="compositionally biased region" description="Polar residues" evidence="1">
    <location>
        <begin position="334"/>
        <end position="352"/>
    </location>
</feature>
<feature type="compositionally biased region" description="Basic and acidic residues" evidence="1">
    <location>
        <begin position="363"/>
        <end position="373"/>
    </location>
</feature>
<evidence type="ECO:0000256" key="1">
    <source>
        <dbReference type="SAM" id="MobiDB-lite"/>
    </source>
</evidence>